<dbReference type="Proteomes" id="UP000634136">
    <property type="component" value="Unassembled WGS sequence"/>
</dbReference>
<evidence type="ECO:0000256" key="9">
    <source>
        <dbReference type="ARBA" id="ARBA00022989"/>
    </source>
</evidence>
<proteinExistence type="predicted"/>
<dbReference type="PANTHER" id="PTHR27009">
    <property type="entry name" value="RUST RESISTANCE KINASE LR10-RELATED"/>
    <property type="match status" value="1"/>
</dbReference>
<dbReference type="FunFam" id="1.10.510.10:FF:000590">
    <property type="entry name" value="PR5-like receptor kinase"/>
    <property type="match status" value="1"/>
</dbReference>
<name>A0A834WET4_9FABA</name>
<evidence type="ECO:0000256" key="4">
    <source>
        <dbReference type="ARBA" id="ARBA00022692"/>
    </source>
</evidence>
<keyword evidence="11" id="KW-0325">Glycoprotein</keyword>
<dbReference type="InterPro" id="IPR045874">
    <property type="entry name" value="LRK10/LRL21-25-like"/>
</dbReference>
<evidence type="ECO:0000256" key="11">
    <source>
        <dbReference type="ARBA" id="ARBA00023180"/>
    </source>
</evidence>
<evidence type="ECO:0000256" key="7">
    <source>
        <dbReference type="ARBA" id="ARBA00022777"/>
    </source>
</evidence>
<dbReference type="GO" id="GO:0004674">
    <property type="term" value="F:protein serine/threonine kinase activity"/>
    <property type="evidence" value="ECO:0007669"/>
    <property type="project" value="UniProtKB-KW"/>
</dbReference>
<keyword evidence="6" id="KW-0547">Nucleotide-binding</keyword>
<keyword evidence="10" id="KW-0472">Membrane</keyword>
<dbReference type="PROSITE" id="PS50011">
    <property type="entry name" value="PROTEIN_KINASE_DOM"/>
    <property type="match status" value="1"/>
</dbReference>
<dbReference type="EMBL" id="JAAIUW010000009">
    <property type="protein sequence ID" value="KAF7816711.1"/>
    <property type="molecule type" value="Genomic_DNA"/>
</dbReference>
<evidence type="ECO:0000256" key="6">
    <source>
        <dbReference type="ARBA" id="ARBA00022741"/>
    </source>
</evidence>
<evidence type="ECO:0000256" key="2">
    <source>
        <dbReference type="ARBA" id="ARBA00022527"/>
    </source>
</evidence>
<dbReference type="InterPro" id="IPR011009">
    <property type="entry name" value="Kinase-like_dom_sf"/>
</dbReference>
<gene>
    <name evidence="14" type="ORF">G2W53_030680</name>
</gene>
<evidence type="ECO:0000259" key="13">
    <source>
        <dbReference type="PROSITE" id="PS50011"/>
    </source>
</evidence>
<dbReference type="SUPFAM" id="SSF56112">
    <property type="entry name" value="Protein kinase-like (PK-like)"/>
    <property type="match status" value="1"/>
</dbReference>
<keyword evidence="2" id="KW-0723">Serine/threonine-protein kinase</keyword>
<reference evidence="14" key="1">
    <citation type="submission" date="2020-09" db="EMBL/GenBank/DDBJ databases">
        <title>Genome-Enabled Discovery of Anthraquinone Biosynthesis in Senna tora.</title>
        <authorList>
            <person name="Kang S.-H."/>
            <person name="Pandey R.P."/>
            <person name="Lee C.-M."/>
            <person name="Sim J.-S."/>
            <person name="Jeong J.-T."/>
            <person name="Choi B.-S."/>
            <person name="Jung M."/>
            <person name="Ginzburg D."/>
            <person name="Zhao K."/>
            <person name="Won S.Y."/>
            <person name="Oh T.-J."/>
            <person name="Yu Y."/>
            <person name="Kim N.-H."/>
            <person name="Lee O.R."/>
            <person name="Lee T.-H."/>
            <person name="Bashyal P."/>
            <person name="Kim T.-S."/>
            <person name="Lee W.-H."/>
            <person name="Kawkins C."/>
            <person name="Kim C.-K."/>
            <person name="Kim J.S."/>
            <person name="Ahn B.O."/>
            <person name="Rhee S.Y."/>
            <person name="Sohng J.K."/>
        </authorList>
    </citation>
    <scope>NUCLEOTIDE SEQUENCE</scope>
    <source>
        <tissue evidence="14">Leaf</tissue>
    </source>
</reference>
<dbReference type="AlphaFoldDB" id="A0A834WET4"/>
<dbReference type="SMART" id="SM00220">
    <property type="entry name" value="S_TKc"/>
    <property type="match status" value="1"/>
</dbReference>
<dbReference type="InterPro" id="IPR000719">
    <property type="entry name" value="Prot_kinase_dom"/>
</dbReference>
<evidence type="ECO:0000256" key="3">
    <source>
        <dbReference type="ARBA" id="ARBA00022679"/>
    </source>
</evidence>
<keyword evidence="9" id="KW-1133">Transmembrane helix</keyword>
<keyword evidence="5" id="KW-0732">Signal</keyword>
<dbReference type="OrthoDB" id="544400at2759"/>
<evidence type="ECO:0000313" key="14">
    <source>
        <dbReference type="EMBL" id="KAF7816711.1"/>
    </source>
</evidence>
<evidence type="ECO:0000256" key="12">
    <source>
        <dbReference type="SAM" id="MobiDB-lite"/>
    </source>
</evidence>
<sequence>MLVLVAVRAARWEEGKVFVNCDIRCKHRVHSSAYVDTAPCITRTNPFYFYVHVGSDYLPDLGLKGDCRIELVYMTSSPVDNHHNDASCTDIHRMLLYGFDLSCYTVFSIGIARGIQYLHNGCNMQILHFDIKPHNILLDDNFNPKVSDFGLARLYSTDDSIVSLTAARGTIGYMAPELFYKNVGGVSYKADVYSFGMLLMEMASRRKNLNTLAENSSQHYLPFWVYDQLKQGKEINIINVTEEETKLAKRMTIVALWCIQTKPSDRPSMSRVVEMLEKDNEDLQLPSEPYLYPNDLPETEVKDPTFSTSLSSATSVSGSKYSVATILAQESRG</sequence>
<dbReference type="GO" id="GO:0005524">
    <property type="term" value="F:ATP binding"/>
    <property type="evidence" value="ECO:0007669"/>
    <property type="project" value="UniProtKB-KW"/>
</dbReference>
<dbReference type="InterPro" id="IPR008271">
    <property type="entry name" value="Ser/Thr_kinase_AS"/>
</dbReference>
<comment type="subcellular location">
    <subcellularLocation>
        <location evidence="1">Membrane</location>
        <topology evidence="1">Single-pass type I membrane protein</topology>
    </subcellularLocation>
</comment>
<protein>
    <submittedName>
        <fullName evidence="14">Rust resistance kinase Lr10-like</fullName>
    </submittedName>
</protein>
<accession>A0A834WET4</accession>
<evidence type="ECO:0000256" key="10">
    <source>
        <dbReference type="ARBA" id="ARBA00023136"/>
    </source>
</evidence>
<organism evidence="14 15">
    <name type="scientific">Senna tora</name>
    <dbReference type="NCBI Taxonomy" id="362788"/>
    <lineage>
        <taxon>Eukaryota</taxon>
        <taxon>Viridiplantae</taxon>
        <taxon>Streptophyta</taxon>
        <taxon>Embryophyta</taxon>
        <taxon>Tracheophyta</taxon>
        <taxon>Spermatophyta</taxon>
        <taxon>Magnoliopsida</taxon>
        <taxon>eudicotyledons</taxon>
        <taxon>Gunneridae</taxon>
        <taxon>Pentapetalae</taxon>
        <taxon>rosids</taxon>
        <taxon>fabids</taxon>
        <taxon>Fabales</taxon>
        <taxon>Fabaceae</taxon>
        <taxon>Caesalpinioideae</taxon>
        <taxon>Cassia clade</taxon>
        <taxon>Senna</taxon>
    </lineage>
</organism>
<keyword evidence="3" id="KW-0808">Transferase</keyword>
<evidence type="ECO:0000256" key="1">
    <source>
        <dbReference type="ARBA" id="ARBA00004479"/>
    </source>
</evidence>
<dbReference type="Gene3D" id="1.10.510.10">
    <property type="entry name" value="Transferase(Phosphotransferase) domain 1"/>
    <property type="match status" value="1"/>
</dbReference>
<keyword evidence="7 14" id="KW-0418">Kinase</keyword>
<keyword evidence="4" id="KW-0812">Transmembrane</keyword>
<comment type="caution">
    <text evidence="14">The sequence shown here is derived from an EMBL/GenBank/DDBJ whole genome shotgun (WGS) entry which is preliminary data.</text>
</comment>
<dbReference type="PROSITE" id="PS00108">
    <property type="entry name" value="PROTEIN_KINASE_ST"/>
    <property type="match status" value="1"/>
</dbReference>
<evidence type="ECO:0000256" key="8">
    <source>
        <dbReference type="ARBA" id="ARBA00022840"/>
    </source>
</evidence>
<dbReference type="Pfam" id="PF00069">
    <property type="entry name" value="Pkinase"/>
    <property type="match status" value="1"/>
</dbReference>
<feature type="domain" description="Protein kinase" evidence="13">
    <location>
        <begin position="1"/>
        <end position="291"/>
    </location>
</feature>
<evidence type="ECO:0000313" key="15">
    <source>
        <dbReference type="Proteomes" id="UP000634136"/>
    </source>
</evidence>
<keyword evidence="8" id="KW-0067">ATP-binding</keyword>
<feature type="region of interest" description="Disordered" evidence="12">
    <location>
        <begin position="286"/>
        <end position="313"/>
    </location>
</feature>
<keyword evidence="15" id="KW-1185">Reference proteome</keyword>
<evidence type="ECO:0000256" key="5">
    <source>
        <dbReference type="ARBA" id="ARBA00022729"/>
    </source>
</evidence>
<dbReference type="GO" id="GO:0016020">
    <property type="term" value="C:membrane"/>
    <property type="evidence" value="ECO:0007669"/>
    <property type="project" value="UniProtKB-SubCell"/>
</dbReference>